<dbReference type="EMBL" id="JALJOT010000008">
    <property type="protein sequence ID" value="KAK9908033.1"/>
    <property type="molecule type" value="Genomic_DNA"/>
</dbReference>
<feature type="compositionally biased region" description="Low complexity" evidence="2">
    <location>
        <begin position="870"/>
        <end position="879"/>
    </location>
</feature>
<dbReference type="SUPFAM" id="SSF55550">
    <property type="entry name" value="SH2 domain"/>
    <property type="match status" value="1"/>
</dbReference>
<evidence type="ECO:0000256" key="2">
    <source>
        <dbReference type="SAM" id="MobiDB-lite"/>
    </source>
</evidence>
<dbReference type="Proteomes" id="UP001491310">
    <property type="component" value="Unassembled WGS sequence"/>
</dbReference>
<gene>
    <name evidence="4" type="ORF">WJX75_001856</name>
</gene>
<dbReference type="Pfam" id="PF00017">
    <property type="entry name" value="SH2"/>
    <property type="match status" value="1"/>
</dbReference>
<keyword evidence="1" id="KW-0727">SH2 domain</keyword>
<feature type="region of interest" description="Disordered" evidence="2">
    <location>
        <begin position="336"/>
        <end position="365"/>
    </location>
</feature>
<dbReference type="InterPro" id="IPR000980">
    <property type="entry name" value="SH2"/>
</dbReference>
<feature type="compositionally biased region" description="Pro residues" evidence="2">
    <location>
        <begin position="580"/>
        <end position="597"/>
    </location>
</feature>
<sequence>MGRAPVSPFDIPNGRVQQLLANSNINSSLGRPPPSPFDLPPSGRGPGRSPFDMALAQKTSQTTTSSGSGGRGGLPFLDARSLERSLGSEGSPGTSLGQDGGDDLVGVLQPNPEKHQQLFVRYSGLNEAHAMPEWRGKDSFAAEAASFGEIDLRARAENMPVALSMRVVAAPASFALPMVQRKIFKPPFTIRVEIQYRQPLSLPVTLEVHAINDAAHSKVATWLPEADKMQAELEGNRISRTLNLSGGAAYGNGLGLDLGGKQTAEHLHLEDFKFTDLKWAKSSRMSKRWLVFSLRIKEDVEYLLYQLPTVVISRRTDQYSKAHEILTGVSANAAKRPRTAPAFPPHALSVPPPATGEMSLDRPSRLAHASSAPEGALLDASAGPPVVDAPYIRHWIHYRYQACGFQRYLSDSDMKALLQQAGTHSSSGQVDPLCWDNFRTWFTRGLKTLHQCARMWNLMKPHAICGFAVSRTAAEALLAEQPLGSFLVRLCSEAGAFAISCCMGGAGGRPYVDHLLIDAVDLQGRSLEHWVLAHEFATQLLDPLSDKVYPKGMIFQPQILMTAGSLGVGAGAPAGGAPPAAAPMPPPVAPPPRPPSQATPSNLSLDHLLMLANLTNSAADWTAPPLSTSGNHNGVPDIPERELSLDVLGNLDMCRLDMLGGQRLGSVGNLPSLGRFGGQRLESLGNLESIGQRLESFGRADMSSNSLDGISRQLLGSLGSLPENDPAIKEMLAAAAQPDGSSPTQGRTHMPTNMDLLNVWGSMGDMTTLQQRAGGFGAEAEPLQVIDEYGRGGFTFGAQASMRQEDAEMMDAQQQQQPGEQHLADARFGLKQPMRNGRAQMMQQQQQQQQFPFGGAPESFWDPISEPQPFNFSSGFNSSPHQQQHRQEP</sequence>
<feature type="compositionally biased region" description="Low complexity" evidence="2">
    <location>
        <begin position="840"/>
        <end position="850"/>
    </location>
</feature>
<keyword evidence="5" id="KW-1185">Reference proteome</keyword>
<feature type="region of interest" description="Disordered" evidence="2">
    <location>
        <begin position="1"/>
        <end position="109"/>
    </location>
</feature>
<reference evidence="4 5" key="1">
    <citation type="journal article" date="2024" name="Nat. Commun.">
        <title>Phylogenomics reveals the evolutionary origins of lichenization in chlorophyte algae.</title>
        <authorList>
            <person name="Puginier C."/>
            <person name="Libourel C."/>
            <person name="Otte J."/>
            <person name="Skaloud P."/>
            <person name="Haon M."/>
            <person name="Grisel S."/>
            <person name="Petersen M."/>
            <person name="Berrin J.G."/>
            <person name="Delaux P.M."/>
            <person name="Dal Grande F."/>
            <person name="Keller J."/>
        </authorList>
    </citation>
    <scope>NUCLEOTIDE SEQUENCE [LARGE SCALE GENOMIC DNA]</scope>
    <source>
        <strain evidence="4 5">SAG 216-7</strain>
    </source>
</reference>
<evidence type="ECO:0000259" key="3">
    <source>
        <dbReference type="PROSITE" id="PS50001"/>
    </source>
</evidence>
<organism evidence="4 5">
    <name type="scientific">Coccomyxa subellipsoidea</name>
    <dbReference type="NCBI Taxonomy" id="248742"/>
    <lineage>
        <taxon>Eukaryota</taxon>
        <taxon>Viridiplantae</taxon>
        <taxon>Chlorophyta</taxon>
        <taxon>core chlorophytes</taxon>
        <taxon>Trebouxiophyceae</taxon>
        <taxon>Trebouxiophyceae incertae sedis</taxon>
        <taxon>Coccomyxaceae</taxon>
        <taxon>Coccomyxa</taxon>
    </lineage>
</organism>
<feature type="compositionally biased region" description="Polar residues" evidence="2">
    <location>
        <begin position="15"/>
        <end position="28"/>
    </location>
</feature>
<dbReference type="InterPro" id="IPR036860">
    <property type="entry name" value="SH2_dom_sf"/>
</dbReference>
<evidence type="ECO:0000256" key="1">
    <source>
        <dbReference type="PROSITE-ProRule" id="PRU00191"/>
    </source>
</evidence>
<feature type="region of interest" description="Disordered" evidence="2">
    <location>
        <begin position="837"/>
        <end position="889"/>
    </location>
</feature>
<proteinExistence type="predicted"/>
<comment type="caution">
    <text evidence="4">The sequence shown here is derived from an EMBL/GenBank/DDBJ whole genome shotgun (WGS) entry which is preliminary data.</text>
</comment>
<accession>A0ABR2YMC1</accession>
<feature type="region of interest" description="Disordered" evidence="2">
    <location>
        <begin position="574"/>
        <end position="602"/>
    </location>
</feature>
<evidence type="ECO:0000313" key="5">
    <source>
        <dbReference type="Proteomes" id="UP001491310"/>
    </source>
</evidence>
<evidence type="ECO:0000313" key="4">
    <source>
        <dbReference type="EMBL" id="KAK9908033.1"/>
    </source>
</evidence>
<dbReference type="Gene3D" id="3.30.505.10">
    <property type="entry name" value="SH2 domain"/>
    <property type="match status" value="1"/>
</dbReference>
<protein>
    <recommendedName>
        <fullName evidence="3">SH2 domain-containing protein</fullName>
    </recommendedName>
</protein>
<dbReference type="PROSITE" id="PS50001">
    <property type="entry name" value="SH2"/>
    <property type="match status" value="1"/>
</dbReference>
<dbReference type="CDD" id="cd00173">
    <property type="entry name" value="SH2"/>
    <property type="match status" value="1"/>
</dbReference>
<feature type="domain" description="SH2" evidence="3">
    <location>
        <begin position="441"/>
        <end position="548"/>
    </location>
</feature>
<name>A0ABR2YMC1_9CHLO</name>